<dbReference type="RefSeq" id="WP_158039994.1">
    <property type="nucleotide sequence ID" value="NZ_JACCFV010000001.1"/>
</dbReference>
<evidence type="ECO:0000313" key="8">
    <source>
        <dbReference type="Proteomes" id="UP000467240"/>
    </source>
</evidence>
<sequence>MSTVRTRPDALDVSDERVVIGEGVALDVRPAGIVTRIASAAIDVVATWIVAIAAIVFMAWVLDGPAGRVLASDMAILSATMLTTVVVLFVLLPALVEIFTNGRSLGRLVMGIRIVRDDGGASGPRQAFIRSLVGFFEIYMTSGGIAVLVGLFNGRSKRIGDILAGTYAQNERVPRARPSDVVLPAGLEGWASIADVARLPDPVARRVRDYLVQAPKLEGATRPALAGRVARDVAPFVHPIPDVDADTFLRAVAAVRRDREYRALQLSSQRLERLAPVLNARPHGFPDRG</sequence>
<reference evidence="7 8" key="1">
    <citation type="submission" date="2019-09" db="EMBL/GenBank/DDBJ databases">
        <title>Phylogeny of genus Pseudoclavibacter and closely related genus.</title>
        <authorList>
            <person name="Li Y."/>
        </authorList>
    </citation>
    <scope>NUCLEOTIDE SEQUENCE [LARGE SCALE GENOMIC DNA]</scope>
    <source>
        <strain evidence="7 8">DSM 23821</strain>
    </source>
</reference>
<dbReference type="PANTHER" id="PTHR38480:SF1">
    <property type="entry name" value="SLR0254 PROTEIN"/>
    <property type="match status" value="1"/>
</dbReference>
<feature type="transmembrane region" description="Helical" evidence="5">
    <location>
        <begin position="132"/>
        <end position="152"/>
    </location>
</feature>
<protein>
    <submittedName>
        <fullName evidence="7">RDD family protein</fullName>
    </submittedName>
</protein>
<dbReference type="AlphaFoldDB" id="A0A7J5BZC7"/>
<dbReference type="Proteomes" id="UP000467240">
    <property type="component" value="Unassembled WGS sequence"/>
</dbReference>
<feature type="transmembrane region" description="Helical" evidence="5">
    <location>
        <begin position="37"/>
        <end position="62"/>
    </location>
</feature>
<evidence type="ECO:0000259" key="6">
    <source>
        <dbReference type="Pfam" id="PF06271"/>
    </source>
</evidence>
<feature type="transmembrane region" description="Helical" evidence="5">
    <location>
        <begin position="74"/>
        <end position="96"/>
    </location>
</feature>
<evidence type="ECO:0000256" key="1">
    <source>
        <dbReference type="ARBA" id="ARBA00004141"/>
    </source>
</evidence>
<keyword evidence="2 5" id="KW-0812">Transmembrane</keyword>
<dbReference type="InterPro" id="IPR010432">
    <property type="entry name" value="RDD"/>
</dbReference>
<evidence type="ECO:0000256" key="4">
    <source>
        <dbReference type="ARBA" id="ARBA00023136"/>
    </source>
</evidence>
<proteinExistence type="predicted"/>
<evidence type="ECO:0000256" key="2">
    <source>
        <dbReference type="ARBA" id="ARBA00022692"/>
    </source>
</evidence>
<keyword evidence="4 5" id="KW-0472">Membrane</keyword>
<evidence type="ECO:0000313" key="7">
    <source>
        <dbReference type="EMBL" id="KAB1659494.1"/>
    </source>
</evidence>
<organism evidence="7 8">
    <name type="scientific">Pseudoclavibacter chungangensis</name>
    <dbReference type="NCBI Taxonomy" id="587635"/>
    <lineage>
        <taxon>Bacteria</taxon>
        <taxon>Bacillati</taxon>
        <taxon>Actinomycetota</taxon>
        <taxon>Actinomycetes</taxon>
        <taxon>Micrococcales</taxon>
        <taxon>Microbacteriaceae</taxon>
        <taxon>Pseudoclavibacter</taxon>
    </lineage>
</organism>
<comment type="caution">
    <text evidence="7">The sequence shown here is derived from an EMBL/GenBank/DDBJ whole genome shotgun (WGS) entry which is preliminary data.</text>
</comment>
<evidence type="ECO:0000256" key="5">
    <source>
        <dbReference type="SAM" id="Phobius"/>
    </source>
</evidence>
<dbReference type="Pfam" id="PF06271">
    <property type="entry name" value="RDD"/>
    <property type="match status" value="1"/>
</dbReference>
<comment type="subcellular location">
    <subcellularLocation>
        <location evidence="1">Membrane</location>
        <topology evidence="1">Multi-pass membrane protein</topology>
    </subcellularLocation>
</comment>
<keyword evidence="8" id="KW-1185">Reference proteome</keyword>
<feature type="domain" description="RDD" evidence="6">
    <location>
        <begin position="31"/>
        <end position="165"/>
    </location>
</feature>
<dbReference type="EMBL" id="WBJZ01000006">
    <property type="protein sequence ID" value="KAB1659494.1"/>
    <property type="molecule type" value="Genomic_DNA"/>
</dbReference>
<dbReference type="OrthoDB" id="9787732at2"/>
<dbReference type="PANTHER" id="PTHR38480">
    <property type="entry name" value="SLR0254 PROTEIN"/>
    <property type="match status" value="1"/>
</dbReference>
<name>A0A7J5BZC7_9MICO</name>
<dbReference type="GO" id="GO:0016020">
    <property type="term" value="C:membrane"/>
    <property type="evidence" value="ECO:0007669"/>
    <property type="project" value="UniProtKB-SubCell"/>
</dbReference>
<keyword evidence="3 5" id="KW-1133">Transmembrane helix</keyword>
<evidence type="ECO:0000256" key="3">
    <source>
        <dbReference type="ARBA" id="ARBA00022989"/>
    </source>
</evidence>
<gene>
    <name evidence="7" type="ORF">F8O01_06090</name>
</gene>
<accession>A0A7J5BZC7</accession>